<keyword evidence="4" id="KW-1185">Reference proteome</keyword>
<dbReference type="EMBL" id="JBHRSS010000006">
    <property type="protein sequence ID" value="MFC3104897.1"/>
    <property type="molecule type" value="Genomic_DNA"/>
</dbReference>
<sequence>MLAGVDGIIRKRGTAIGYVTVEIRGGLGNQLFQYATGFAIAARHRVPLRLDLRQVVGDGPMRFCLDELGIHCETADARHYALPPKTAGSSFKKRKRAAKDWLRHKLGTSPKRVEDAGSIFTPSALTTAPPLYLKGYWQSERYFDSHADALRARLQLPLPASPSLIQRIDDPSTVAVSMHVRRGDYVGQARFPCCPPEYYRRAAGEIARRVSRRPVFFIFSDDLDWADRNLQLDYDRVLVDEAGTHRNYEDMALMSRCEAHVIANSSFSWWGAWLNPDPDKIVYAPTEWFGGVATRELAILPASWSEI</sequence>
<dbReference type="CDD" id="cd11301">
    <property type="entry name" value="Fut1_Fut2_like"/>
    <property type="match status" value="1"/>
</dbReference>
<evidence type="ECO:0000256" key="2">
    <source>
        <dbReference type="ARBA" id="ARBA00022679"/>
    </source>
</evidence>
<gene>
    <name evidence="3" type="ORF">ACFOSU_13530</name>
</gene>
<name>A0ABV7ETG8_9GAMM</name>
<dbReference type="RefSeq" id="WP_380690459.1">
    <property type="nucleotide sequence ID" value="NZ_JBHRSS010000006.1"/>
</dbReference>
<organism evidence="3 4">
    <name type="scientific">Salinisphaera aquimarina</name>
    <dbReference type="NCBI Taxonomy" id="2094031"/>
    <lineage>
        <taxon>Bacteria</taxon>
        <taxon>Pseudomonadati</taxon>
        <taxon>Pseudomonadota</taxon>
        <taxon>Gammaproteobacteria</taxon>
        <taxon>Salinisphaerales</taxon>
        <taxon>Salinisphaeraceae</taxon>
        <taxon>Salinisphaera</taxon>
    </lineage>
</organism>
<comment type="caution">
    <text evidence="3">The sequence shown here is derived from an EMBL/GenBank/DDBJ whole genome shotgun (WGS) entry which is preliminary data.</text>
</comment>
<dbReference type="InterPro" id="IPR002516">
    <property type="entry name" value="Glyco_trans_11"/>
</dbReference>
<evidence type="ECO:0000256" key="1">
    <source>
        <dbReference type="ARBA" id="ARBA00022676"/>
    </source>
</evidence>
<dbReference type="PANTHER" id="PTHR11927">
    <property type="entry name" value="GALACTOSIDE 2-L-FUCOSYLTRANSFERASE"/>
    <property type="match status" value="1"/>
</dbReference>
<accession>A0ABV7ETG8</accession>
<evidence type="ECO:0000313" key="3">
    <source>
        <dbReference type="EMBL" id="MFC3104897.1"/>
    </source>
</evidence>
<keyword evidence="1" id="KW-0328">Glycosyltransferase</keyword>
<dbReference type="Pfam" id="PF01531">
    <property type="entry name" value="Glyco_transf_11"/>
    <property type="match status" value="1"/>
</dbReference>
<protein>
    <submittedName>
        <fullName evidence="3">Alpha-1,2-fucosyltransferase</fullName>
    </submittedName>
</protein>
<evidence type="ECO:0000313" key="4">
    <source>
        <dbReference type="Proteomes" id="UP001595462"/>
    </source>
</evidence>
<dbReference type="PANTHER" id="PTHR11927:SF9">
    <property type="entry name" value="L-FUCOSYLTRANSFERASE"/>
    <property type="match status" value="1"/>
</dbReference>
<keyword evidence="2" id="KW-0808">Transferase</keyword>
<reference evidence="4" key="1">
    <citation type="journal article" date="2019" name="Int. J. Syst. Evol. Microbiol.">
        <title>The Global Catalogue of Microorganisms (GCM) 10K type strain sequencing project: providing services to taxonomists for standard genome sequencing and annotation.</title>
        <authorList>
            <consortium name="The Broad Institute Genomics Platform"/>
            <consortium name="The Broad Institute Genome Sequencing Center for Infectious Disease"/>
            <person name="Wu L."/>
            <person name="Ma J."/>
        </authorList>
    </citation>
    <scope>NUCLEOTIDE SEQUENCE [LARGE SCALE GENOMIC DNA]</scope>
    <source>
        <strain evidence="4">KCTC 52640</strain>
    </source>
</reference>
<proteinExistence type="predicted"/>
<dbReference type="Proteomes" id="UP001595462">
    <property type="component" value="Unassembled WGS sequence"/>
</dbReference>